<protein>
    <submittedName>
        <fullName evidence="1">Uncharacterized protein</fullName>
    </submittedName>
</protein>
<name>A0A225DCX7_9BACT</name>
<organism evidence="1 2">
    <name type="scientific">Fimbriiglobus ruber</name>
    <dbReference type="NCBI Taxonomy" id="1908690"/>
    <lineage>
        <taxon>Bacteria</taxon>
        <taxon>Pseudomonadati</taxon>
        <taxon>Planctomycetota</taxon>
        <taxon>Planctomycetia</taxon>
        <taxon>Gemmatales</taxon>
        <taxon>Gemmataceae</taxon>
        <taxon>Fimbriiglobus</taxon>
    </lineage>
</organism>
<evidence type="ECO:0000313" key="2">
    <source>
        <dbReference type="Proteomes" id="UP000214646"/>
    </source>
</evidence>
<dbReference type="EMBL" id="NIDE01000017">
    <property type="protein sequence ID" value="OWK36398.1"/>
    <property type="molecule type" value="Genomic_DNA"/>
</dbReference>
<dbReference type="AlphaFoldDB" id="A0A225DCX7"/>
<dbReference type="Proteomes" id="UP000214646">
    <property type="component" value="Unassembled WGS sequence"/>
</dbReference>
<evidence type="ECO:0000313" key="1">
    <source>
        <dbReference type="EMBL" id="OWK36398.1"/>
    </source>
</evidence>
<sequence>MSHIAAVSKTLEPRRLIFKTRLNVNGLRVAGFGLSPHGVALRQYDPTAAKRLARAR</sequence>
<accession>A0A225DCX7</accession>
<gene>
    <name evidence="1" type="ORF">FRUB_08961</name>
</gene>
<keyword evidence="2" id="KW-1185">Reference proteome</keyword>
<comment type="caution">
    <text evidence="1">The sequence shown here is derived from an EMBL/GenBank/DDBJ whole genome shotgun (WGS) entry which is preliminary data.</text>
</comment>
<reference evidence="2" key="1">
    <citation type="submission" date="2017-06" db="EMBL/GenBank/DDBJ databases">
        <title>Genome analysis of Fimbriiglobus ruber SP5, the first member of the order Planctomycetales with confirmed chitinolytic capability.</title>
        <authorList>
            <person name="Ravin N.V."/>
            <person name="Rakitin A.L."/>
            <person name="Ivanova A.A."/>
            <person name="Beletsky A.V."/>
            <person name="Kulichevskaya I.S."/>
            <person name="Mardanov A.V."/>
            <person name="Dedysh S.N."/>
        </authorList>
    </citation>
    <scope>NUCLEOTIDE SEQUENCE [LARGE SCALE GENOMIC DNA]</scope>
    <source>
        <strain evidence="2">SP5</strain>
    </source>
</reference>
<proteinExistence type="predicted"/>